<dbReference type="AlphaFoldDB" id="Q98B62"/>
<protein>
    <submittedName>
        <fullName evidence="1">Mll5714 protein</fullName>
    </submittedName>
</protein>
<accession>Q98B62</accession>
<dbReference type="EMBL" id="BA000012">
    <property type="protein sequence ID" value="BAB52110.1"/>
    <property type="molecule type" value="Genomic_DNA"/>
</dbReference>
<dbReference type="KEGG" id="mlo:mll5714"/>
<dbReference type="eggNOG" id="ENOG5031BUP">
    <property type="taxonomic scope" value="Bacteria"/>
</dbReference>
<evidence type="ECO:0000313" key="2">
    <source>
        <dbReference type="Proteomes" id="UP000000552"/>
    </source>
</evidence>
<proteinExistence type="predicted"/>
<sequence length="237" mass="25902">MFLFAANAEYASPLPAQIRRCGSPLRLQARWPCELHTRPPWTASASGLHRATIGGMLLGATGAKPAGRDRYGCWKMSRACFALFILVALLMPVEASERMSHLLDRSNLPISYLRESDLVTAYTTAMARFRLQFAGRAGETDLAVSLEPLLLRAEFRARTWRAADGSLLQGFAGKGGFRLTVGNCLARICAASECSDAGWPVYACSDGRKRKMSVTDFVTASFDGVPYRRLSASPSQE</sequence>
<organism evidence="1 2">
    <name type="scientific">Mesorhizobium japonicum (strain LMG 29417 / CECT 9101 / MAFF 303099)</name>
    <name type="common">Mesorhizobium loti (strain MAFF 303099)</name>
    <dbReference type="NCBI Taxonomy" id="266835"/>
    <lineage>
        <taxon>Bacteria</taxon>
        <taxon>Pseudomonadati</taxon>
        <taxon>Pseudomonadota</taxon>
        <taxon>Alphaproteobacteria</taxon>
        <taxon>Hyphomicrobiales</taxon>
        <taxon>Phyllobacteriaceae</taxon>
        <taxon>Mesorhizobium</taxon>
    </lineage>
</organism>
<dbReference type="Proteomes" id="UP000000552">
    <property type="component" value="Chromosome"/>
</dbReference>
<reference evidence="1 2" key="1">
    <citation type="journal article" date="2000" name="DNA Res.">
        <title>Complete genome structure of the nitrogen-fixing symbiotic bacterium Mesorhizobium loti.</title>
        <authorList>
            <person name="Kaneko T."/>
            <person name="Nakamura Y."/>
            <person name="Sato S."/>
            <person name="Asamizu E."/>
            <person name="Kato T."/>
            <person name="Sasamoto S."/>
            <person name="Watanabe A."/>
            <person name="Idesawa K."/>
            <person name="Ishikawa A."/>
            <person name="Kawashima K."/>
            <person name="Kimura T."/>
            <person name="Kishida Y."/>
            <person name="Kiyokawa C."/>
            <person name="Kohara M."/>
            <person name="Matsumoto M."/>
            <person name="Matsuno A."/>
            <person name="Mochizuki Y."/>
            <person name="Nakayama S."/>
            <person name="Nakazaki N."/>
            <person name="Shimpo S."/>
            <person name="Sugimoto M."/>
            <person name="Takeuchi C."/>
            <person name="Yamada M."/>
            <person name="Tabata S."/>
        </authorList>
    </citation>
    <scope>NUCLEOTIDE SEQUENCE [LARGE SCALE GENOMIC DNA]</scope>
    <source>
        <strain evidence="2">LMG 29417 / CECT 9101 / MAFF 303099</strain>
    </source>
</reference>
<evidence type="ECO:0000313" key="1">
    <source>
        <dbReference type="EMBL" id="BAB52110.1"/>
    </source>
</evidence>
<name>Q98B62_RHILO</name>
<dbReference type="HOGENOM" id="CLU_1169922_0_0_5"/>
<gene>
    <name evidence="1" type="ordered locus">mll5714</name>
</gene>